<dbReference type="AlphaFoldDB" id="A0A1R1YS19"/>
<protein>
    <submittedName>
        <fullName evidence="1">Uncharacterized protein</fullName>
    </submittedName>
</protein>
<keyword evidence="2" id="KW-1185">Reference proteome</keyword>
<sequence>MNRLLNSLKTKVKFIRNDTKKIPNPNLNSHNLTRNIQRLLHSSRYPSNEAKDQNLKTTNEKYAAEKSDFVLADHMPVNVLDPGYFNYSNEFLDSKYVNSKKNLILWKDFITDSEHDLLMASIEKKLRRYCRDGYAMGHFDKRITNYREFSYSSWLPVHRLAPNSSSFQQNQSILILFFI</sequence>
<dbReference type="Proteomes" id="UP000187429">
    <property type="component" value="Unassembled WGS sequence"/>
</dbReference>
<gene>
    <name evidence="1" type="ORF">AYI69_g846</name>
</gene>
<evidence type="ECO:0000313" key="2">
    <source>
        <dbReference type="Proteomes" id="UP000187429"/>
    </source>
</evidence>
<organism evidence="1 2">
    <name type="scientific">Smittium culicis</name>
    <dbReference type="NCBI Taxonomy" id="133412"/>
    <lineage>
        <taxon>Eukaryota</taxon>
        <taxon>Fungi</taxon>
        <taxon>Fungi incertae sedis</taxon>
        <taxon>Zoopagomycota</taxon>
        <taxon>Kickxellomycotina</taxon>
        <taxon>Harpellomycetes</taxon>
        <taxon>Harpellales</taxon>
        <taxon>Legeriomycetaceae</taxon>
        <taxon>Smittium</taxon>
    </lineage>
</organism>
<dbReference type="OrthoDB" id="28127at2759"/>
<evidence type="ECO:0000313" key="1">
    <source>
        <dbReference type="EMBL" id="OMJ29645.1"/>
    </source>
</evidence>
<proteinExistence type="predicted"/>
<dbReference type="EMBL" id="LSSM01000226">
    <property type="protein sequence ID" value="OMJ29645.1"/>
    <property type="molecule type" value="Genomic_DNA"/>
</dbReference>
<name>A0A1R1YS19_9FUNG</name>
<reference evidence="2" key="1">
    <citation type="submission" date="2017-01" db="EMBL/GenBank/DDBJ databases">
        <authorList>
            <person name="Wang Y."/>
            <person name="White M."/>
            <person name="Kvist S."/>
            <person name="Moncalvo J.-M."/>
        </authorList>
    </citation>
    <scope>NUCLEOTIDE SEQUENCE [LARGE SCALE GENOMIC DNA]</scope>
    <source>
        <strain evidence="2">ID-206-W2</strain>
    </source>
</reference>
<dbReference type="Gene3D" id="2.60.120.590">
    <property type="entry name" value="Alpha-ketoglutarate-dependent dioxygenase AlkB-like"/>
    <property type="match status" value="1"/>
</dbReference>
<dbReference type="InterPro" id="IPR037151">
    <property type="entry name" value="AlkB-like_sf"/>
</dbReference>
<accession>A0A1R1YS19</accession>
<comment type="caution">
    <text evidence="1">The sequence shown here is derived from an EMBL/GenBank/DDBJ whole genome shotgun (WGS) entry which is preliminary data.</text>
</comment>